<sequence>MSTQQGKGTEMTDQTQQPSEPEILAFIAQSDAFYPEGATEASIAQQRAWYDALCAAFAATEAAVTWVDGRVGGRVPVRRYTPQDLRSEVHLLYIHGGGFVVGSLDSHHAICAEIAEGVGARLTAVEYRLAPENLWPAQIEDCDLVLKELLGAGKQVVVIGDSAGGTLAAGLARRVKTQGRAGLRGQALIYPGLGGDPTRGSYVSMANAPGLSTADVRFYRDLLGAPEGDAEAQPLSVDDFAGLAPAYVTGAHFDPLQDDAAAYAAALVRAGVEAWYRREPQMIHAWLRARHMSPGAAEGFAALIAAVRHLAGVR</sequence>
<protein>
    <recommendedName>
        <fullName evidence="3">Alpha/beta hydrolase fold-3 domain-containing protein</fullName>
    </recommendedName>
</protein>
<keyword evidence="2" id="KW-0378">Hydrolase</keyword>
<dbReference type="InterPro" id="IPR002168">
    <property type="entry name" value="Lipase_GDXG_HIS_AS"/>
</dbReference>
<dbReference type="InterPro" id="IPR013094">
    <property type="entry name" value="AB_hydrolase_3"/>
</dbReference>
<evidence type="ECO:0000313" key="5">
    <source>
        <dbReference type="Proteomes" id="UP000231259"/>
    </source>
</evidence>
<dbReference type="SUPFAM" id="SSF53474">
    <property type="entry name" value="alpha/beta-Hydrolases"/>
    <property type="match status" value="1"/>
</dbReference>
<dbReference type="Gene3D" id="3.40.50.1820">
    <property type="entry name" value="alpha/beta hydrolase"/>
    <property type="match status" value="1"/>
</dbReference>
<dbReference type="Pfam" id="PF07859">
    <property type="entry name" value="Abhydrolase_3"/>
    <property type="match status" value="1"/>
</dbReference>
<dbReference type="InterPro" id="IPR029058">
    <property type="entry name" value="AB_hydrolase_fold"/>
</dbReference>
<dbReference type="PANTHER" id="PTHR48081">
    <property type="entry name" value="AB HYDROLASE SUPERFAMILY PROTEIN C4A8.06C"/>
    <property type="match status" value="1"/>
</dbReference>
<evidence type="ECO:0000256" key="2">
    <source>
        <dbReference type="ARBA" id="ARBA00022801"/>
    </source>
</evidence>
<evidence type="ECO:0000259" key="3">
    <source>
        <dbReference type="Pfam" id="PF07859"/>
    </source>
</evidence>
<evidence type="ECO:0000256" key="1">
    <source>
        <dbReference type="ARBA" id="ARBA00010515"/>
    </source>
</evidence>
<evidence type="ECO:0000313" key="4">
    <source>
        <dbReference type="EMBL" id="PIL19736.1"/>
    </source>
</evidence>
<proteinExistence type="inferred from homology"/>
<keyword evidence="5" id="KW-1185">Reference proteome</keyword>
<name>A0A2G8RDS5_9RHOB</name>
<accession>A0A2G8RDS5</accession>
<feature type="domain" description="Alpha/beta hydrolase fold-3" evidence="3">
    <location>
        <begin position="91"/>
        <end position="287"/>
    </location>
</feature>
<dbReference type="EMBL" id="AWWI01000089">
    <property type="protein sequence ID" value="PIL19736.1"/>
    <property type="molecule type" value="Genomic_DNA"/>
</dbReference>
<dbReference type="AlphaFoldDB" id="A0A2G8RDS5"/>
<dbReference type="InterPro" id="IPR050300">
    <property type="entry name" value="GDXG_lipolytic_enzyme"/>
</dbReference>
<comment type="similarity">
    <text evidence="1">Belongs to the 'GDXG' lipolytic enzyme family.</text>
</comment>
<dbReference type="Proteomes" id="UP000231259">
    <property type="component" value="Unassembled WGS sequence"/>
</dbReference>
<dbReference type="GO" id="GO:0016787">
    <property type="term" value="F:hydrolase activity"/>
    <property type="evidence" value="ECO:0007669"/>
    <property type="project" value="UniProtKB-KW"/>
</dbReference>
<reference evidence="4 5" key="1">
    <citation type="submission" date="2013-09" db="EMBL/GenBank/DDBJ databases">
        <title>Genome sequencing of Phaeobacter antarcticus sp. nov. SM1211.</title>
        <authorList>
            <person name="Zhang X.-Y."/>
            <person name="Liu C."/>
            <person name="Chen X.-L."/>
            <person name="Xie B.-B."/>
            <person name="Qin Q.-L."/>
            <person name="Rong J.-C."/>
            <person name="Zhang Y.-Z."/>
        </authorList>
    </citation>
    <scope>NUCLEOTIDE SEQUENCE [LARGE SCALE GENOMIC DNA]</scope>
    <source>
        <strain evidence="4 5">SM1211</strain>
    </source>
</reference>
<dbReference type="PROSITE" id="PS01173">
    <property type="entry name" value="LIPASE_GDXG_HIS"/>
    <property type="match status" value="1"/>
</dbReference>
<organism evidence="4 5">
    <name type="scientific">Puniceibacterium antarcticum</name>
    <dbReference type="NCBI Taxonomy" id="1206336"/>
    <lineage>
        <taxon>Bacteria</taxon>
        <taxon>Pseudomonadati</taxon>
        <taxon>Pseudomonadota</taxon>
        <taxon>Alphaproteobacteria</taxon>
        <taxon>Rhodobacterales</taxon>
        <taxon>Paracoccaceae</taxon>
        <taxon>Puniceibacterium</taxon>
    </lineage>
</organism>
<dbReference type="PANTHER" id="PTHR48081:SF8">
    <property type="entry name" value="ALPHA_BETA HYDROLASE FOLD-3 DOMAIN-CONTAINING PROTEIN-RELATED"/>
    <property type="match status" value="1"/>
</dbReference>
<gene>
    <name evidence="4" type="ORF">P775_13085</name>
</gene>
<comment type="caution">
    <text evidence="4">The sequence shown here is derived from an EMBL/GenBank/DDBJ whole genome shotgun (WGS) entry which is preliminary data.</text>
</comment>